<proteinExistence type="predicted"/>
<accession>A0A1I4ZMS0</accession>
<dbReference type="AlphaFoldDB" id="A0A1I4ZMS0"/>
<organism evidence="2 3">
    <name type="scientific">Proteiniclasticum ruminis</name>
    <dbReference type="NCBI Taxonomy" id="398199"/>
    <lineage>
        <taxon>Bacteria</taxon>
        <taxon>Bacillati</taxon>
        <taxon>Bacillota</taxon>
        <taxon>Clostridia</taxon>
        <taxon>Eubacteriales</taxon>
        <taxon>Clostridiaceae</taxon>
        <taxon>Proteiniclasticum</taxon>
    </lineage>
</organism>
<evidence type="ECO:0000256" key="1">
    <source>
        <dbReference type="SAM" id="MobiDB-lite"/>
    </source>
</evidence>
<dbReference type="Proteomes" id="UP000181899">
    <property type="component" value="Unassembled WGS sequence"/>
</dbReference>
<name>A0A1I4ZMS0_9CLOT</name>
<evidence type="ECO:0000313" key="3">
    <source>
        <dbReference type="Proteomes" id="UP000181899"/>
    </source>
</evidence>
<feature type="region of interest" description="Disordered" evidence="1">
    <location>
        <begin position="1"/>
        <end position="26"/>
    </location>
</feature>
<evidence type="ECO:0000313" key="2">
    <source>
        <dbReference type="EMBL" id="SFN51279.1"/>
    </source>
</evidence>
<feature type="compositionally biased region" description="Polar residues" evidence="1">
    <location>
        <begin position="1"/>
        <end position="10"/>
    </location>
</feature>
<reference evidence="2 3" key="1">
    <citation type="submission" date="2016-10" db="EMBL/GenBank/DDBJ databases">
        <authorList>
            <person name="de Groot N.N."/>
        </authorList>
    </citation>
    <scope>NUCLEOTIDE SEQUENCE [LARGE SCALE GENOMIC DNA]</scope>
    <source>
        <strain evidence="2 3">ML2</strain>
    </source>
</reference>
<keyword evidence="3" id="KW-1185">Reference proteome</keyword>
<protein>
    <submittedName>
        <fullName evidence="2">Uncharacterized protein</fullName>
    </submittedName>
</protein>
<dbReference type="EMBL" id="FOVK01000002">
    <property type="protein sequence ID" value="SFN51279.1"/>
    <property type="molecule type" value="Genomic_DNA"/>
</dbReference>
<gene>
    <name evidence="2" type="ORF">SAMN04488695_10253</name>
</gene>
<dbReference type="RefSeq" id="WP_074911012.1">
    <property type="nucleotide sequence ID" value="NZ_FOVK01000002.1"/>
</dbReference>
<sequence length="85" mass="9498">MAAKTTSKSSAKPAVERQVDAPTAEAKKTQAYKVIETFKDVDGHIYTKGSNYPAEGKKAKNERIHQLLTSENRMNRPFIEEETEG</sequence>